<keyword evidence="2" id="KW-0808">Transferase</keyword>
<dbReference type="AlphaFoldDB" id="A0A2N9HNM2"/>
<dbReference type="Pfam" id="PF02458">
    <property type="entry name" value="Transferase"/>
    <property type="match status" value="1"/>
</dbReference>
<sequence>MKVEIVSRKLIKPTSPTPPHLRSYKISSLDQLAPPAYVPLIQYYHATGDENDEKRTERLEKSLSEILTIFYPLAGRYIKDDQLVDCNDEGVEYLEARVSGQLAQFLQGEVKVEVVNDLAPNVMASSTTPLAIFQINMFECGGLAIAWLMSHVVADGTSACMFLNGWATACRTSGINEVIRPRFDMASFFPPRPNIPSVVVPKKPGALIITKVFVFDGSSISSLKAIACDSALTKRQPSRVVAVTALIWKVLIAIAQAKHGHLRHSILFQTLSLRGKTALPIPDNSFGNLFMPITARFGGDNESKMELHELVGKLDDSIRNALVDCKKPQNGDELFSMMTNSFKEVPDPETDIYLFTSWCRFPVYEADFGWGKPIWVSTKAKTAEMISLSDTKNGDGVEAWVTLNEKDMLLFQNHPEIKAFTTQI</sequence>
<keyword evidence="3" id="KW-0012">Acyltransferase</keyword>
<dbReference type="InterPro" id="IPR023213">
    <property type="entry name" value="CAT-like_dom_sf"/>
</dbReference>
<proteinExistence type="inferred from homology"/>
<organism evidence="4">
    <name type="scientific">Fagus sylvatica</name>
    <name type="common">Beechnut</name>
    <dbReference type="NCBI Taxonomy" id="28930"/>
    <lineage>
        <taxon>Eukaryota</taxon>
        <taxon>Viridiplantae</taxon>
        <taxon>Streptophyta</taxon>
        <taxon>Embryophyta</taxon>
        <taxon>Tracheophyta</taxon>
        <taxon>Spermatophyta</taxon>
        <taxon>Magnoliopsida</taxon>
        <taxon>eudicotyledons</taxon>
        <taxon>Gunneridae</taxon>
        <taxon>Pentapetalae</taxon>
        <taxon>rosids</taxon>
        <taxon>fabids</taxon>
        <taxon>Fagales</taxon>
        <taxon>Fagaceae</taxon>
        <taxon>Fagus</taxon>
    </lineage>
</organism>
<dbReference type="PANTHER" id="PTHR31623:SF83">
    <property type="entry name" value="ACETYL-COA-BENZYLALCOHOL ACETYLTRANSFERASE-LIKE"/>
    <property type="match status" value="1"/>
</dbReference>
<dbReference type="EMBL" id="OIVN01003746">
    <property type="protein sequence ID" value="SPD13301.1"/>
    <property type="molecule type" value="Genomic_DNA"/>
</dbReference>
<gene>
    <name evidence="4" type="ORF">FSB_LOCUS41183</name>
</gene>
<evidence type="ECO:0000256" key="2">
    <source>
        <dbReference type="ARBA" id="ARBA00022679"/>
    </source>
</evidence>
<dbReference type="PANTHER" id="PTHR31623">
    <property type="entry name" value="F21J9.9"/>
    <property type="match status" value="1"/>
</dbReference>
<accession>A0A2N9HNM2</accession>
<evidence type="ECO:0000313" key="4">
    <source>
        <dbReference type="EMBL" id="SPD13301.1"/>
    </source>
</evidence>
<reference evidence="4" key="1">
    <citation type="submission" date="2018-02" db="EMBL/GenBank/DDBJ databases">
        <authorList>
            <person name="Cohen D.B."/>
            <person name="Kent A.D."/>
        </authorList>
    </citation>
    <scope>NUCLEOTIDE SEQUENCE</scope>
</reference>
<comment type="similarity">
    <text evidence="1">Belongs to the plant acyltransferase family.</text>
</comment>
<evidence type="ECO:0000256" key="1">
    <source>
        <dbReference type="ARBA" id="ARBA00009861"/>
    </source>
</evidence>
<name>A0A2N9HNM2_FAGSY</name>
<protein>
    <submittedName>
        <fullName evidence="4">Uncharacterized protein</fullName>
    </submittedName>
</protein>
<dbReference type="Gene3D" id="3.30.559.10">
    <property type="entry name" value="Chloramphenicol acetyltransferase-like domain"/>
    <property type="match status" value="2"/>
</dbReference>
<evidence type="ECO:0000256" key="3">
    <source>
        <dbReference type="ARBA" id="ARBA00023315"/>
    </source>
</evidence>
<dbReference type="GO" id="GO:0016746">
    <property type="term" value="F:acyltransferase activity"/>
    <property type="evidence" value="ECO:0007669"/>
    <property type="project" value="UniProtKB-KW"/>
</dbReference>